<comment type="pathway">
    <text evidence="9">Bacterial outer membrane biogenesis; lipopolysaccharide biosynthesis.</text>
</comment>
<keyword evidence="4 9" id="KW-0812">Transmembrane</keyword>
<keyword evidence="7 9" id="KW-0472">Membrane</keyword>
<evidence type="ECO:0000256" key="1">
    <source>
        <dbReference type="ARBA" id="ARBA00022475"/>
    </source>
</evidence>
<dbReference type="EC" id="2.3.1.241" evidence="9"/>
<dbReference type="AlphaFoldDB" id="A0A2S0VXT2"/>
<evidence type="ECO:0000313" key="10">
    <source>
        <dbReference type="EMBL" id="AWB69036.1"/>
    </source>
</evidence>
<organism evidence="10 11">
    <name type="scientific">Saccharobesus litoralis</name>
    <dbReference type="NCBI Taxonomy" id="2172099"/>
    <lineage>
        <taxon>Bacteria</taxon>
        <taxon>Pseudomonadati</taxon>
        <taxon>Pseudomonadota</taxon>
        <taxon>Gammaproteobacteria</taxon>
        <taxon>Alteromonadales</taxon>
        <taxon>Alteromonadaceae</taxon>
        <taxon>Saccharobesus</taxon>
    </lineage>
</organism>
<dbReference type="GO" id="GO:0009103">
    <property type="term" value="P:lipopolysaccharide biosynthetic process"/>
    <property type="evidence" value="ECO:0007669"/>
    <property type="project" value="UniProtKB-UniRule"/>
</dbReference>
<dbReference type="RefSeq" id="WP_108605076.1">
    <property type="nucleotide sequence ID" value="NZ_CP026604.1"/>
</dbReference>
<dbReference type="Pfam" id="PF03279">
    <property type="entry name" value="Lip_A_acyltrans"/>
    <property type="match status" value="1"/>
</dbReference>
<protein>
    <recommendedName>
        <fullName evidence="9">Lipid A biosynthesis acyltransferase</fullName>
        <ecNumber evidence="9">2.3.1.241</ecNumber>
    </recommendedName>
    <alternativeName>
        <fullName evidence="9">Kdo(2)-lipid IV(A) acyltransferase</fullName>
    </alternativeName>
</protein>
<dbReference type="KEGG" id="cate:C2869_14840"/>
<keyword evidence="5 9" id="KW-0448">Lipopolysaccharide biosynthesis</keyword>
<evidence type="ECO:0000313" key="11">
    <source>
        <dbReference type="Proteomes" id="UP000244441"/>
    </source>
</evidence>
<dbReference type="PANTHER" id="PTHR30606">
    <property type="entry name" value="LIPID A BIOSYNTHESIS LAUROYL ACYLTRANSFERASE"/>
    <property type="match status" value="1"/>
</dbReference>
<evidence type="ECO:0000256" key="3">
    <source>
        <dbReference type="ARBA" id="ARBA00022679"/>
    </source>
</evidence>
<dbReference type="UniPathway" id="UPA00030"/>
<dbReference type="InterPro" id="IPR004960">
    <property type="entry name" value="LipA_acyltrans"/>
</dbReference>
<dbReference type="GO" id="GO:0008913">
    <property type="term" value="F:Kdo2-lipid IVA acyltransferase activity"/>
    <property type="evidence" value="ECO:0007669"/>
    <property type="project" value="UniProtKB-EC"/>
</dbReference>
<evidence type="ECO:0000256" key="6">
    <source>
        <dbReference type="ARBA" id="ARBA00022989"/>
    </source>
</evidence>
<dbReference type="EMBL" id="CP026604">
    <property type="protein sequence ID" value="AWB69036.1"/>
    <property type="molecule type" value="Genomic_DNA"/>
</dbReference>
<evidence type="ECO:0000256" key="8">
    <source>
        <dbReference type="ARBA" id="ARBA00023315"/>
    </source>
</evidence>
<comment type="similarity">
    <text evidence="9">Belongs to the LpxL/LpxM/LpxP family.</text>
</comment>
<keyword evidence="2 9" id="KW-0997">Cell inner membrane</keyword>
<dbReference type="GO" id="GO:0005886">
    <property type="term" value="C:plasma membrane"/>
    <property type="evidence" value="ECO:0007669"/>
    <property type="project" value="UniProtKB-SubCell"/>
</dbReference>
<sequence>MVQAPTFSWSFLLPKYWINWLGIFILYALSWLPYRVIIVLGKLAGLIMYKLVKKRVHITRRNLEICFPEKTEQEREKLVVENFKSTGIALFETAIGWWWPTWRVKRLGQVTGIEHIAEAKQAGKGVIIVTHHMLCLEVCNRLLGLSNPNIGFYRPNNNKVWDYFQYLGRSRDNNYQINKRDIRGLFKALKNNESICYFPDQDYGIKQSVFVPFFAEQHTCTTTATSSIASKSGCKLVQVSLHRHQDNSGYTVNLSPVIDNYPSGDPTTDAIKLNQLIEKAVLIAPEQYMWMHRRFKTRPQDAEINDLYS</sequence>
<dbReference type="OrthoDB" id="9803456at2"/>
<evidence type="ECO:0000256" key="7">
    <source>
        <dbReference type="ARBA" id="ARBA00023136"/>
    </source>
</evidence>
<reference evidence="10 11" key="1">
    <citation type="submission" date="2018-01" db="EMBL/GenBank/DDBJ databases">
        <title>Genome sequence of a Cantenovulum-like bacteria.</title>
        <authorList>
            <person name="Tan W.R."/>
            <person name="Lau N.-S."/>
            <person name="Go F."/>
            <person name="Amirul A.-A.A."/>
        </authorList>
    </citation>
    <scope>NUCLEOTIDE SEQUENCE [LARGE SCALE GENOMIC DNA]</scope>
    <source>
        <strain evidence="10 11">CCB-QB4</strain>
    </source>
</reference>
<comment type="subcellular location">
    <subcellularLocation>
        <location evidence="9">Cell inner membrane</location>
        <topology evidence="9">Single-pass membrane protein</topology>
    </subcellularLocation>
</comment>
<dbReference type="GO" id="GO:0036104">
    <property type="term" value="P:Kdo2-lipid A biosynthetic process"/>
    <property type="evidence" value="ECO:0007669"/>
    <property type="project" value="UniProtKB-UniRule"/>
</dbReference>
<comment type="function">
    <text evidence="9">Catalyzes the transfer of an acyl chain from an acyl-[acyl-carrier-protein] (ACP) to a Kdo(2)-lipid IV(A) to form a Kdo(2)-(acyl)-lipid IV(A).</text>
</comment>
<dbReference type="PANTHER" id="PTHR30606:SF9">
    <property type="entry name" value="LIPID A BIOSYNTHESIS LAUROYLTRANSFERASE"/>
    <property type="match status" value="1"/>
</dbReference>
<keyword evidence="1 9" id="KW-1003">Cell membrane</keyword>
<name>A0A2S0VXT2_9ALTE</name>
<dbReference type="UniPathway" id="UPA00360">
    <property type="reaction ID" value="UER00485"/>
</dbReference>
<dbReference type="HAMAP" id="MF_01942">
    <property type="entry name" value="Lipid_A_LpxL_LpxP"/>
    <property type="match status" value="1"/>
</dbReference>
<gene>
    <name evidence="9" type="primary">lpxL</name>
    <name evidence="10" type="ORF">C2869_14840</name>
</gene>
<keyword evidence="8 9" id="KW-0012">Acyltransferase</keyword>
<evidence type="ECO:0000256" key="2">
    <source>
        <dbReference type="ARBA" id="ARBA00022519"/>
    </source>
</evidence>
<dbReference type="GO" id="GO:0009245">
    <property type="term" value="P:lipid A biosynthetic process"/>
    <property type="evidence" value="ECO:0007669"/>
    <property type="project" value="InterPro"/>
</dbReference>
<comment type="catalytic activity">
    <reaction evidence="9">
        <text>an alpha-Kdo-(2-&gt;4)-alpha-Kdo-(2-&gt;6)-lipid IVA + a fatty acyl-[ACP] = an alpha-Kdo-(2-&gt;4)-alpha-Kdo-(2-&gt;6)-(acyl)-lipid IVA + holo-[ACP]</text>
        <dbReference type="Rhea" id="RHEA:69396"/>
        <dbReference type="Rhea" id="RHEA-COMP:9685"/>
        <dbReference type="Rhea" id="RHEA-COMP:14125"/>
        <dbReference type="ChEBI" id="CHEBI:64479"/>
        <dbReference type="ChEBI" id="CHEBI:138651"/>
        <dbReference type="ChEBI" id="CHEBI:176429"/>
        <dbReference type="ChEBI" id="CHEBI:176430"/>
        <dbReference type="EC" id="2.3.1.241"/>
    </reaction>
</comment>
<proteinExistence type="inferred from homology"/>
<keyword evidence="11" id="KW-1185">Reference proteome</keyword>
<dbReference type="CDD" id="cd07984">
    <property type="entry name" value="LPLAT_LABLAT-like"/>
    <property type="match status" value="1"/>
</dbReference>
<keyword evidence="3 9" id="KW-0808">Transferase</keyword>
<keyword evidence="6 9" id="KW-1133">Transmembrane helix</keyword>
<feature type="short sequence motif" description="HXXXXD motif" evidence="9">
    <location>
        <begin position="132"/>
        <end position="137"/>
    </location>
</feature>
<evidence type="ECO:0000256" key="5">
    <source>
        <dbReference type="ARBA" id="ARBA00022985"/>
    </source>
</evidence>
<accession>A0A2S0VXT2</accession>
<feature type="transmembrane region" description="Helical" evidence="9">
    <location>
        <begin position="20"/>
        <end position="52"/>
    </location>
</feature>
<dbReference type="Proteomes" id="UP000244441">
    <property type="component" value="Chromosome"/>
</dbReference>
<comment type="pathway">
    <text evidence="9">Glycolipid biosynthesis; KDO(2)-lipid A biosynthesis; KDO(2)-lipid A from CMP-3-deoxy-D-manno-octulosonate and lipid IV(A): step 3/4.</text>
</comment>
<dbReference type="PIRSF" id="PIRSF026649">
    <property type="entry name" value="MsbB"/>
    <property type="match status" value="1"/>
</dbReference>
<dbReference type="NCBIfam" id="TIGR02207">
    <property type="entry name" value="lipid_A_htrB"/>
    <property type="match status" value="1"/>
</dbReference>
<dbReference type="InterPro" id="IPR011920">
    <property type="entry name" value="Lipid_A_LpxL_LpxP"/>
</dbReference>
<evidence type="ECO:0000256" key="4">
    <source>
        <dbReference type="ARBA" id="ARBA00022692"/>
    </source>
</evidence>
<evidence type="ECO:0000256" key="9">
    <source>
        <dbReference type="HAMAP-Rule" id="MF_01942"/>
    </source>
</evidence>